<sequence length="212" mass="22131">MPTVAPDVAPEPVVLDGHIAGAGSAHGTRLVVGRWRRSPLGGFADVMVEHPDGTRVLLAPRSDVVELITRLYTFDAVHVVPVRVVAEPTSRTWTVVAGPLRARLTIGARTPVGALLGLVPPVVVRARATAGLVDAAARAVVPGVRTRGRGRDGSTEVYAARDQHAVVALDARWGDRPLGGLRRVDPPVRFGFSSVPAAPAVTAVEVSVVATP</sequence>
<organism evidence="1 2">
    <name type="scientific">Cellulomonas avistercoris</name>
    <dbReference type="NCBI Taxonomy" id="2762242"/>
    <lineage>
        <taxon>Bacteria</taxon>
        <taxon>Bacillati</taxon>
        <taxon>Actinomycetota</taxon>
        <taxon>Actinomycetes</taxon>
        <taxon>Micrococcales</taxon>
        <taxon>Cellulomonadaceae</taxon>
        <taxon>Cellulomonas</taxon>
    </lineage>
</organism>
<evidence type="ECO:0000313" key="1">
    <source>
        <dbReference type="EMBL" id="MBD7916815.1"/>
    </source>
</evidence>
<name>A0ABR8Q8V8_9CELL</name>
<evidence type="ECO:0000313" key="2">
    <source>
        <dbReference type="Proteomes" id="UP000604241"/>
    </source>
</evidence>
<reference evidence="1 2" key="1">
    <citation type="submission" date="2020-08" db="EMBL/GenBank/DDBJ databases">
        <title>A Genomic Blueprint of the Chicken Gut Microbiome.</title>
        <authorList>
            <person name="Gilroy R."/>
            <person name="Ravi A."/>
            <person name="Getino M."/>
            <person name="Pursley I."/>
            <person name="Horton D.L."/>
            <person name="Alikhan N.-F."/>
            <person name="Baker D."/>
            <person name="Gharbi K."/>
            <person name="Hall N."/>
            <person name="Watson M."/>
            <person name="Adriaenssens E.M."/>
            <person name="Foster-Nyarko E."/>
            <person name="Jarju S."/>
            <person name="Secka A."/>
            <person name="Antonio M."/>
            <person name="Oren A."/>
            <person name="Chaudhuri R."/>
            <person name="La Ragione R.M."/>
            <person name="Hildebrand F."/>
            <person name="Pallen M.J."/>
        </authorList>
    </citation>
    <scope>NUCLEOTIDE SEQUENCE [LARGE SCALE GENOMIC DNA]</scope>
    <source>
        <strain evidence="1 2">Sa3CUA2</strain>
    </source>
</reference>
<dbReference type="RefSeq" id="WP_191779355.1">
    <property type="nucleotide sequence ID" value="NZ_JACSQV010000001.1"/>
</dbReference>
<accession>A0ABR8Q8V8</accession>
<dbReference type="EMBL" id="JACSQV010000001">
    <property type="protein sequence ID" value="MBD7916815.1"/>
    <property type="molecule type" value="Genomic_DNA"/>
</dbReference>
<gene>
    <name evidence="1" type="ORF">H9657_00780</name>
</gene>
<dbReference type="Proteomes" id="UP000604241">
    <property type="component" value="Unassembled WGS sequence"/>
</dbReference>
<proteinExistence type="predicted"/>
<comment type="caution">
    <text evidence="1">The sequence shown here is derived from an EMBL/GenBank/DDBJ whole genome shotgun (WGS) entry which is preliminary data.</text>
</comment>
<keyword evidence="2" id="KW-1185">Reference proteome</keyword>
<protein>
    <submittedName>
        <fullName evidence="1">Uncharacterized protein</fullName>
    </submittedName>
</protein>